<dbReference type="Gene3D" id="3.30.9.10">
    <property type="entry name" value="D-Amino Acid Oxidase, subunit A, domain 2"/>
    <property type="match status" value="1"/>
</dbReference>
<dbReference type="InterPro" id="IPR036188">
    <property type="entry name" value="FAD/NAD-bd_sf"/>
</dbReference>
<proteinExistence type="predicted"/>
<dbReference type="EMBL" id="KB445598">
    <property type="protein sequence ID" value="EMD84903.1"/>
    <property type="molecule type" value="Genomic_DNA"/>
</dbReference>
<dbReference type="InterPro" id="IPR006076">
    <property type="entry name" value="FAD-dep_OxRdtase"/>
</dbReference>
<dbReference type="PANTHER" id="PTHR13847">
    <property type="entry name" value="SARCOSINE DEHYDROGENASE-RELATED"/>
    <property type="match status" value="1"/>
</dbReference>
<dbReference type="OMA" id="TCRWASH"/>
<dbReference type="Pfam" id="PF01266">
    <property type="entry name" value="DAO"/>
    <property type="match status" value="1"/>
</dbReference>
<dbReference type="GO" id="GO:0005737">
    <property type="term" value="C:cytoplasm"/>
    <property type="evidence" value="ECO:0007669"/>
    <property type="project" value="TreeGrafter"/>
</dbReference>
<evidence type="ECO:0000313" key="3">
    <source>
        <dbReference type="Proteomes" id="UP000016936"/>
    </source>
</evidence>
<dbReference type="AlphaFoldDB" id="M2UA98"/>
<dbReference type="OrthoDB" id="429143at2759"/>
<dbReference type="HOGENOM" id="CLU_022730_0_1_1"/>
<dbReference type="Gene3D" id="3.50.50.60">
    <property type="entry name" value="FAD/NAD(P)-binding domain"/>
    <property type="match status" value="1"/>
</dbReference>
<protein>
    <recommendedName>
        <fullName evidence="1">FAD dependent oxidoreductase domain-containing protein</fullName>
    </recommendedName>
</protein>
<sequence>MVLPKPNPTKAYWIEAAESPLRDYQSSETLPEETDVAIIGSGYAGVSTAYWLHKYTEHASKQPRVTILEARDVCGAATGRNGGQLRPHLYSRYPIWRDRFGAAGAMHLIRHEHAHLAAFKELCDAEGITEEVCLKLGETFDAAMTDEAWARLSHALDEMRKDYGDENEIVKICRKIEDQAEVEDVTQMKGALKAIVHPTGQIWPYKFIHALVRILLATPNLTLYSHTPVTSVSERDPTGYITVTTPRGTLRAKTVVHATCRWASHLLPEFERLILPQLGAIAAIKAPPGLLKRTGAQQWDGMINNYHVQLPPPYNVIIIGGARQLLTHYPEISILNDEDDKQAPGVADFYKTWPAADIVDWPGPKIAELGFDVEKGGSWTGAHETSADGFPFVGALPSRSNQFINAGYTGHGMSLFLLQYLTRMHSSNSQFKGMPRILLSSASLAPLVLDALGLQYSPPQLAASYPALPQPFHATEHRIAKLQDTDPEKVLADYRVQCEASARKPFCNIDRVKGIQSSPHL</sequence>
<keyword evidence="3" id="KW-1185">Reference proteome</keyword>
<evidence type="ECO:0000259" key="1">
    <source>
        <dbReference type="Pfam" id="PF01266"/>
    </source>
</evidence>
<gene>
    <name evidence="2" type="ORF">COCHEDRAFT_1120699</name>
</gene>
<dbReference type="STRING" id="701091.M2UA98"/>
<dbReference type="SUPFAM" id="SSF51905">
    <property type="entry name" value="FAD/NAD(P)-binding domain"/>
    <property type="match status" value="1"/>
</dbReference>
<reference evidence="3" key="2">
    <citation type="journal article" date="2013" name="PLoS Genet.">
        <title>Comparative genome structure, secondary metabolite, and effector coding capacity across Cochliobolus pathogens.</title>
        <authorList>
            <person name="Condon B.J."/>
            <person name="Leng Y."/>
            <person name="Wu D."/>
            <person name="Bushley K.E."/>
            <person name="Ohm R.A."/>
            <person name="Otillar R."/>
            <person name="Martin J."/>
            <person name="Schackwitz W."/>
            <person name="Grimwood J."/>
            <person name="MohdZainudin N."/>
            <person name="Xue C."/>
            <person name="Wang R."/>
            <person name="Manning V.A."/>
            <person name="Dhillon B."/>
            <person name="Tu Z.J."/>
            <person name="Steffenson B.J."/>
            <person name="Salamov A."/>
            <person name="Sun H."/>
            <person name="Lowry S."/>
            <person name="LaButti K."/>
            <person name="Han J."/>
            <person name="Copeland A."/>
            <person name="Lindquist E."/>
            <person name="Barry K."/>
            <person name="Schmutz J."/>
            <person name="Baker S.E."/>
            <person name="Ciuffetti L.M."/>
            <person name="Grigoriev I.V."/>
            <person name="Zhong S."/>
            <person name="Turgeon B.G."/>
        </authorList>
    </citation>
    <scope>NUCLEOTIDE SEQUENCE [LARGE SCALE GENOMIC DNA]</scope>
    <source>
        <strain evidence="3">C5 / ATCC 48332 / race O</strain>
    </source>
</reference>
<reference evidence="2 3" key="1">
    <citation type="journal article" date="2012" name="PLoS Pathog.">
        <title>Diverse lifestyles and strategies of plant pathogenesis encoded in the genomes of eighteen Dothideomycetes fungi.</title>
        <authorList>
            <person name="Ohm R.A."/>
            <person name="Feau N."/>
            <person name="Henrissat B."/>
            <person name="Schoch C.L."/>
            <person name="Horwitz B.A."/>
            <person name="Barry K.W."/>
            <person name="Condon B.J."/>
            <person name="Copeland A.C."/>
            <person name="Dhillon B."/>
            <person name="Glaser F."/>
            <person name="Hesse C.N."/>
            <person name="Kosti I."/>
            <person name="LaButti K."/>
            <person name="Lindquist E.A."/>
            <person name="Lucas S."/>
            <person name="Salamov A.A."/>
            <person name="Bradshaw R.E."/>
            <person name="Ciuffetti L."/>
            <person name="Hamelin R.C."/>
            <person name="Kema G.H.J."/>
            <person name="Lawrence C."/>
            <person name="Scott J.A."/>
            <person name="Spatafora J.W."/>
            <person name="Turgeon B.G."/>
            <person name="de Wit P.J.G.M."/>
            <person name="Zhong S."/>
            <person name="Goodwin S.B."/>
            <person name="Grigoriev I.V."/>
        </authorList>
    </citation>
    <scope>NUCLEOTIDE SEQUENCE [LARGE SCALE GENOMIC DNA]</scope>
    <source>
        <strain evidence="3">C5 / ATCC 48332 / race O</strain>
    </source>
</reference>
<dbReference type="PANTHER" id="PTHR13847:SF188">
    <property type="entry name" value="EXPRESSED PROTEIN"/>
    <property type="match status" value="1"/>
</dbReference>
<feature type="domain" description="FAD dependent oxidoreductase" evidence="1">
    <location>
        <begin position="35"/>
        <end position="415"/>
    </location>
</feature>
<name>M2UA98_COCH5</name>
<accession>M2UA98</accession>
<evidence type="ECO:0000313" key="2">
    <source>
        <dbReference type="EMBL" id="EMD84903.1"/>
    </source>
</evidence>
<dbReference type="eggNOG" id="ENOG502SKCF">
    <property type="taxonomic scope" value="Eukaryota"/>
</dbReference>
<organism evidence="2 3">
    <name type="scientific">Cochliobolus heterostrophus (strain C5 / ATCC 48332 / race O)</name>
    <name type="common">Southern corn leaf blight fungus</name>
    <name type="synonym">Bipolaris maydis</name>
    <dbReference type="NCBI Taxonomy" id="701091"/>
    <lineage>
        <taxon>Eukaryota</taxon>
        <taxon>Fungi</taxon>
        <taxon>Dikarya</taxon>
        <taxon>Ascomycota</taxon>
        <taxon>Pezizomycotina</taxon>
        <taxon>Dothideomycetes</taxon>
        <taxon>Pleosporomycetidae</taxon>
        <taxon>Pleosporales</taxon>
        <taxon>Pleosporineae</taxon>
        <taxon>Pleosporaceae</taxon>
        <taxon>Bipolaris</taxon>
    </lineage>
</organism>
<dbReference type="Proteomes" id="UP000016936">
    <property type="component" value="Unassembled WGS sequence"/>
</dbReference>